<evidence type="ECO:0000256" key="2">
    <source>
        <dbReference type="SAM" id="Phobius"/>
    </source>
</evidence>
<evidence type="ECO:0000313" key="4">
    <source>
        <dbReference type="Proteomes" id="UP000176923"/>
    </source>
</evidence>
<dbReference type="AlphaFoldDB" id="A0A1F5ZTI3"/>
<keyword evidence="2" id="KW-0812">Transmembrane</keyword>
<name>A0A1F5ZTI3_9BACT</name>
<comment type="caution">
    <text evidence="3">The sequence shown here is derived from an EMBL/GenBank/DDBJ whole genome shotgun (WGS) entry which is preliminary data.</text>
</comment>
<feature type="compositionally biased region" description="Low complexity" evidence="1">
    <location>
        <begin position="1"/>
        <end position="19"/>
    </location>
</feature>
<dbReference type="EMBL" id="MFJL01000019">
    <property type="protein sequence ID" value="OGG15635.1"/>
    <property type="molecule type" value="Genomic_DNA"/>
</dbReference>
<evidence type="ECO:0000313" key="3">
    <source>
        <dbReference type="EMBL" id="OGG15635.1"/>
    </source>
</evidence>
<organism evidence="3 4">
    <name type="scientific">Candidatus Gottesmanbacteria bacterium RIFCSPHIGHO2_02_FULL_39_11</name>
    <dbReference type="NCBI Taxonomy" id="1798382"/>
    <lineage>
        <taxon>Bacteria</taxon>
        <taxon>Candidatus Gottesmaniibacteriota</taxon>
    </lineage>
</organism>
<protein>
    <submittedName>
        <fullName evidence="3">Uncharacterized protein</fullName>
    </submittedName>
</protein>
<proteinExistence type="predicted"/>
<keyword evidence="2" id="KW-0472">Membrane</keyword>
<keyword evidence="2" id="KW-1133">Transmembrane helix</keyword>
<feature type="region of interest" description="Disordered" evidence="1">
    <location>
        <begin position="1"/>
        <end position="38"/>
    </location>
</feature>
<dbReference type="STRING" id="1798382.A3D77_01245"/>
<dbReference type="Proteomes" id="UP000176923">
    <property type="component" value="Unassembled WGS sequence"/>
</dbReference>
<evidence type="ECO:0000256" key="1">
    <source>
        <dbReference type="SAM" id="MobiDB-lite"/>
    </source>
</evidence>
<feature type="compositionally biased region" description="Polar residues" evidence="1">
    <location>
        <begin position="20"/>
        <end position="32"/>
    </location>
</feature>
<reference evidence="3 4" key="1">
    <citation type="journal article" date="2016" name="Nat. Commun.">
        <title>Thousands of microbial genomes shed light on interconnected biogeochemical processes in an aquifer system.</title>
        <authorList>
            <person name="Anantharaman K."/>
            <person name="Brown C.T."/>
            <person name="Hug L.A."/>
            <person name="Sharon I."/>
            <person name="Castelle C.J."/>
            <person name="Probst A.J."/>
            <person name="Thomas B.C."/>
            <person name="Singh A."/>
            <person name="Wilkins M.J."/>
            <person name="Karaoz U."/>
            <person name="Brodie E.L."/>
            <person name="Williams K.H."/>
            <person name="Hubbard S.S."/>
            <person name="Banfield J.F."/>
        </authorList>
    </citation>
    <scope>NUCLEOTIDE SEQUENCE [LARGE SCALE GENOMIC DNA]</scope>
</reference>
<accession>A0A1F5ZTI3</accession>
<sequence>MSEYANNPNNGVVSPPNVNTENSSYKNATLLDSSPPPPPLYESSHEVVAVSEKKGFPIILIPLFIIMLGVFIGVTFLLLKQAQNKNLTDEILVTPSPVNVSPTIASFIQRTPSAAASVSVVPTQVPSDTVTDIENDFNQMDPASLDIR</sequence>
<gene>
    <name evidence="3" type="ORF">A3D77_01245</name>
</gene>
<feature type="transmembrane region" description="Helical" evidence="2">
    <location>
        <begin position="56"/>
        <end position="79"/>
    </location>
</feature>